<evidence type="ECO:0008006" key="14">
    <source>
        <dbReference type="Google" id="ProtNLM"/>
    </source>
</evidence>
<keyword evidence="4" id="KW-0677">Repeat</keyword>
<feature type="domain" description="Sushi" evidence="11">
    <location>
        <begin position="429"/>
        <end position="490"/>
    </location>
</feature>
<keyword evidence="2" id="KW-0479">Metal-binding</keyword>
<dbReference type="SMART" id="SM00607">
    <property type="entry name" value="FTP"/>
    <property type="match status" value="1"/>
</dbReference>
<evidence type="ECO:0000259" key="11">
    <source>
        <dbReference type="PROSITE" id="PS50923"/>
    </source>
</evidence>
<reference evidence="12 13" key="1">
    <citation type="submission" date="2022-12" db="EMBL/GenBank/DDBJ databases">
        <title>Chromosome-level genome assembly of true bugs.</title>
        <authorList>
            <person name="Ma L."/>
            <person name="Li H."/>
        </authorList>
    </citation>
    <scope>NUCLEOTIDE SEQUENCE [LARGE SCALE GENOMIC DNA]</scope>
    <source>
        <strain evidence="12">Lab_2022b</strain>
    </source>
</reference>
<keyword evidence="6 8" id="KW-1015">Disulfide bond</keyword>
<keyword evidence="9" id="KW-1133">Transmembrane helix</keyword>
<dbReference type="Gene3D" id="3.10.100.10">
    <property type="entry name" value="Mannose-Binding Protein A, subunit A"/>
    <property type="match status" value="1"/>
</dbReference>
<evidence type="ECO:0000256" key="1">
    <source>
        <dbReference type="ARBA" id="ARBA00022659"/>
    </source>
</evidence>
<dbReference type="GO" id="GO:0046872">
    <property type="term" value="F:metal ion binding"/>
    <property type="evidence" value="ECO:0007669"/>
    <property type="project" value="UniProtKB-KW"/>
</dbReference>
<feature type="disulfide bond" evidence="8">
    <location>
        <begin position="659"/>
        <end position="686"/>
    </location>
</feature>
<dbReference type="Proteomes" id="UP001461498">
    <property type="component" value="Unassembled WGS sequence"/>
</dbReference>
<feature type="transmembrane region" description="Helical" evidence="9">
    <location>
        <begin position="877"/>
        <end position="900"/>
    </location>
</feature>
<dbReference type="InterPro" id="IPR008979">
    <property type="entry name" value="Galactose-bd-like_sf"/>
</dbReference>
<feature type="domain" description="Sushi" evidence="11">
    <location>
        <begin position="491"/>
        <end position="548"/>
    </location>
</feature>
<keyword evidence="1 8" id="KW-0768">Sushi</keyword>
<dbReference type="EMBL" id="JAPXFL010000011">
    <property type="protein sequence ID" value="KAK9499653.1"/>
    <property type="molecule type" value="Genomic_DNA"/>
</dbReference>
<feature type="disulfide bond" evidence="8">
    <location>
        <begin position="777"/>
        <end position="804"/>
    </location>
</feature>
<feature type="disulfide bond" evidence="8">
    <location>
        <begin position="719"/>
        <end position="746"/>
    </location>
</feature>
<dbReference type="InterPro" id="IPR018378">
    <property type="entry name" value="C-type_lectin_CS"/>
</dbReference>
<dbReference type="SUPFAM" id="SSF49785">
    <property type="entry name" value="Galactose-binding domain-like"/>
    <property type="match status" value="1"/>
</dbReference>
<dbReference type="PROSITE" id="PS50923">
    <property type="entry name" value="SUSHI"/>
    <property type="match status" value="10"/>
</dbReference>
<evidence type="ECO:0000256" key="8">
    <source>
        <dbReference type="PROSITE-ProRule" id="PRU00302"/>
    </source>
</evidence>
<dbReference type="InterPro" id="IPR016187">
    <property type="entry name" value="CTDL_fold"/>
</dbReference>
<feature type="disulfide bond" evidence="8">
    <location>
        <begin position="399"/>
        <end position="426"/>
    </location>
</feature>
<feature type="domain" description="Sushi" evidence="11">
    <location>
        <begin position="371"/>
        <end position="428"/>
    </location>
</feature>
<keyword evidence="5" id="KW-0106">Calcium</keyword>
<feature type="domain" description="Sushi" evidence="11">
    <location>
        <begin position="807"/>
        <end position="866"/>
    </location>
</feature>
<evidence type="ECO:0000256" key="5">
    <source>
        <dbReference type="ARBA" id="ARBA00022837"/>
    </source>
</evidence>
<evidence type="ECO:0000256" key="9">
    <source>
        <dbReference type="SAM" id="Phobius"/>
    </source>
</evidence>
<evidence type="ECO:0000256" key="3">
    <source>
        <dbReference type="ARBA" id="ARBA00022729"/>
    </source>
</evidence>
<dbReference type="SUPFAM" id="SSF57535">
    <property type="entry name" value="Complement control module/SCR domain"/>
    <property type="match status" value="10"/>
</dbReference>
<dbReference type="PANTHER" id="PTHR46393">
    <property type="entry name" value="SUSHI DOMAIN-CONTAINING PROTEIN"/>
    <property type="match status" value="1"/>
</dbReference>
<feature type="domain" description="Sushi" evidence="11">
    <location>
        <begin position="311"/>
        <end position="370"/>
    </location>
</feature>
<comment type="caution">
    <text evidence="8">Lacks conserved residue(s) required for the propagation of feature annotation.</text>
</comment>
<dbReference type="Gene3D" id="2.10.70.10">
    <property type="entry name" value="Complement Module, domain 1"/>
    <property type="match status" value="10"/>
</dbReference>
<dbReference type="InterPro" id="IPR001304">
    <property type="entry name" value="C-type_lectin-like"/>
</dbReference>
<feature type="disulfide bond" evidence="8">
    <location>
        <begin position="519"/>
        <end position="546"/>
    </location>
</feature>
<dbReference type="InterPro" id="IPR006585">
    <property type="entry name" value="FTP1"/>
</dbReference>
<dbReference type="InterPro" id="IPR016186">
    <property type="entry name" value="C-type_lectin-like/link_sf"/>
</dbReference>
<keyword evidence="9" id="KW-0812">Transmembrane</keyword>
<proteinExistence type="predicted"/>
<feature type="domain" description="Sushi" evidence="11">
    <location>
        <begin position="689"/>
        <end position="748"/>
    </location>
</feature>
<dbReference type="PROSITE" id="PS00615">
    <property type="entry name" value="C_TYPE_LECTIN_1"/>
    <property type="match status" value="1"/>
</dbReference>
<feature type="disulfide bond" evidence="8">
    <location>
        <begin position="837"/>
        <end position="864"/>
    </location>
</feature>
<feature type="domain" description="Sushi" evidence="11">
    <location>
        <begin position="749"/>
        <end position="806"/>
    </location>
</feature>
<evidence type="ECO:0000256" key="7">
    <source>
        <dbReference type="ARBA" id="ARBA00023180"/>
    </source>
</evidence>
<evidence type="ECO:0000256" key="6">
    <source>
        <dbReference type="ARBA" id="ARBA00023157"/>
    </source>
</evidence>
<feature type="disulfide bond" evidence="8">
    <location>
        <begin position="281"/>
        <end position="308"/>
    </location>
</feature>
<gene>
    <name evidence="12" type="ORF">O3M35_002660</name>
</gene>
<name>A0AAW1CS38_9HEMI</name>
<dbReference type="Pfam" id="PF00084">
    <property type="entry name" value="Sushi"/>
    <property type="match status" value="10"/>
</dbReference>
<evidence type="ECO:0000313" key="13">
    <source>
        <dbReference type="Proteomes" id="UP001461498"/>
    </source>
</evidence>
<organism evidence="12 13">
    <name type="scientific">Rhynocoris fuscipes</name>
    <dbReference type="NCBI Taxonomy" id="488301"/>
    <lineage>
        <taxon>Eukaryota</taxon>
        <taxon>Metazoa</taxon>
        <taxon>Ecdysozoa</taxon>
        <taxon>Arthropoda</taxon>
        <taxon>Hexapoda</taxon>
        <taxon>Insecta</taxon>
        <taxon>Pterygota</taxon>
        <taxon>Neoptera</taxon>
        <taxon>Paraneoptera</taxon>
        <taxon>Hemiptera</taxon>
        <taxon>Heteroptera</taxon>
        <taxon>Panheteroptera</taxon>
        <taxon>Cimicomorpha</taxon>
        <taxon>Reduviidae</taxon>
        <taxon>Harpactorinae</taxon>
        <taxon>Harpactorini</taxon>
        <taxon>Rhynocoris</taxon>
    </lineage>
</organism>
<keyword evidence="9" id="KW-0472">Membrane</keyword>
<dbReference type="Gene3D" id="2.60.120.260">
    <property type="entry name" value="Galactose-binding domain-like"/>
    <property type="match status" value="1"/>
</dbReference>
<dbReference type="Pfam" id="PF22633">
    <property type="entry name" value="F5_F8_type_C_2"/>
    <property type="match status" value="1"/>
</dbReference>
<dbReference type="PANTHER" id="PTHR46393:SF7">
    <property type="entry name" value="COMPLEMENT C2"/>
    <property type="match status" value="1"/>
</dbReference>
<accession>A0AAW1CS38</accession>
<dbReference type="CDD" id="cd00033">
    <property type="entry name" value="CCP"/>
    <property type="match status" value="10"/>
</dbReference>
<keyword evidence="13" id="KW-1185">Reference proteome</keyword>
<keyword evidence="7" id="KW-0325">Glycoprotein</keyword>
<protein>
    <recommendedName>
        <fullName evidence="14">Sushi, von Willebrand factor type A, EGF and pentraxin domain-containing protein 1</fullName>
    </recommendedName>
</protein>
<evidence type="ECO:0000256" key="2">
    <source>
        <dbReference type="ARBA" id="ARBA00022723"/>
    </source>
</evidence>
<feature type="domain" description="Sushi" evidence="11">
    <location>
        <begin position="549"/>
        <end position="608"/>
    </location>
</feature>
<feature type="disulfide bond" evidence="8">
    <location>
        <begin position="579"/>
        <end position="606"/>
    </location>
</feature>
<dbReference type="CDD" id="cd00037">
    <property type="entry name" value="CLECT"/>
    <property type="match status" value="1"/>
</dbReference>
<keyword evidence="3" id="KW-0732">Signal</keyword>
<evidence type="ECO:0000256" key="4">
    <source>
        <dbReference type="ARBA" id="ARBA00022737"/>
    </source>
</evidence>
<dbReference type="Pfam" id="PF00059">
    <property type="entry name" value="Lectin_C"/>
    <property type="match status" value="1"/>
</dbReference>
<feature type="domain" description="C-type lectin" evidence="10">
    <location>
        <begin position="123"/>
        <end position="240"/>
    </location>
</feature>
<evidence type="ECO:0000259" key="10">
    <source>
        <dbReference type="PROSITE" id="PS50041"/>
    </source>
</evidence>
<dbReference type="SMART" id="SM00032">
    <property type="entry name" value="CCP"/>
    <property type="match status" value="10"/>
</dbReference>
<dbReference type="InterPro" id="IPR000436">
    <property type="entry name" value="Sushi_SCR_CCP_dom"/>
</dbReference>
<dbReference type="SMART" id="SM00034">
    <property type="entry name" value="CLECT"/>
    <property type="match status" value="1"/>
</dbReference>
<dbReference type="AlphaFoldDB" id="A0AAW1CS38"/>
<feature type="domain" description="Sushi" evidence="11">
    <location>
        <begin position="609"/>
        <end position="688"/>
    </location>
</feature>
<dbReference type="SUPFAM" id="SSF56436">
    <property type="entry name" value="C-type lectin-like"/>
    <property type="match status" value="1"/>
</dbReference>
<feature type="disulfide bond" evidence="8">
    <location>
        <begin position="341"/>
        <end position="368"/>
    </location>
</feature>
<dbReference type="InterPro" id="IPR035976">
    <property type="entry name" value="Sushi/SCR/CCP_sf"/>
</dbReference>
<comment type="caution">
    <text evidence="12">The sequence shown here is derived from an EMBL/GenBank/DDBJ whole genome shotgun (WGS) entry which is preliminary data.</text>
</comment>
<dbReference type="PROSITE" id="PS50041">
    <property type="entry name" value="C_TYPE_LECTIN_2"/>
    <property type="match status" value="1"/>
</dbReference>
<evidence type="ECO:0000313" key="12">
    <source>
        <dbReference type="EMBL" id="KAK9499653.1"/>
    </source>
</evidence>
<sequence length="985" mass="108733">MKEVSPWWQVDLLRPYPIRVVRITTRGCCGQQPLQDLEIRVGNSSSDLQRNPLCAWYPGTLEEGVTKTFTCARTLIGQHAFIQLVGVEGSLSLCEVEVFTTAEFSNDRCATKGTGGEVELAAFDRMCYEFNVGKGGSFEEARKACKSKPGGDLVHGFRGVHNIFLLAELERRKPTLKTQLVWIGAHKEPGFTQRTWKWVNGEVIARPAWGKDQPNNYNGEQNCVVLDGGSNWHWNDVGCNLDYLHWICQHKPPSCGSPDKNLNTTIVGSSNAVNSTIEYKCPEGHKLVGEAKRECTPSGFWSGMPPTCKYVDCGQIDGIENGSVNLVDNRTSYAAVAIYSCQMNYTLVGEKKRTCGDDGTWSGVQPQCLFDWCPDPPQGEGATVELSGKRAGSTATYSCKPGFILFGQKVLTCSLGGTWSGKAPTCKYVDCREPPGIENGRYTLVNGTTTHGSIVEYTCETDHWLEPPDRSKLICLRDGKWSADPPSCDLITCPEPDVPEDSYVVGYDFNVHSKIEYHCEPGHILKGRQVLQCTTQGEWDGEPPECQYVDCGKVPPIPYGSVSYINSTTYLGSEVAYSCSKSYRLVGPSRRTCLETKQWSDSLPRCEEIRCREPVLAEHAILSVTGNDRLYGRTLIRTAADSPSSVATYKIGALVKYRCERGYKIEGDPLSTCEDNGKWSGQTPQCIYVNCDMPVAPAHGKYTLASNATYYGAVVLYECNENFELDGFARRLCLENGTWSAETPVCREVVCKEPEKEGGVIVQVSTFSIGGVAHYSCPKGHIMQGNSTRICQKKGTWSGYIPSCIPVDCQKPAPIENGRIIIMNDTTTYNSAAEYHCIPQYQRIGPYLRKCMEDGTWSGDEPRCEITIAPSTESQTLGLTIGIGAGVLLFLLLILGIVYLRLRKETPVKNTENIEGALRKEDQNAAVMSYSNLTDGQGQNIYENIHEPEEMYDAPYEDSSHYEPSPISRRSNGGATVTINGVALR</sequence>
<feature type="domain" description="Sushi" evidence="11">
    <location>
        <begin position="253"/>
        <end position="310"/>
    </location>
</feature>